<feature type="domain" description="Fido" evidence="1">
    <location>
        <begin position="2"/>
        <end position="120"/>
    </location>
</feature>
<dbReference type="PANTHER" id="PTHR39426">
    <property type="entry name" value="HOMOLOGY TO DEATH-ON-CURING PROTEIN OF PHAGE P1"/>
    <property type="match status" value="1"/>
</dbReference>
<dbReference type="InterPro" id="IPR006440">
    <property type="entry name" value="Doc"/>
</dbReference>
<name>A0AA42LKG7_9BURK</name>
<protein>
    <submittedName>
        <fullName evidence="2">Type II toxin-antitoxin system death-on-curing family toxin</fullName>
    </submittedName>
</protein>
<dbReference type="Proteomes" id="UP001161094">
    <property type="component" value="Unassembled WGS sequence"/>
</dbReference>
<comment type="caution">
    <text evidence="2">The sequence shown here is derived from an EMBL/GenBank/DDBJ whole genome shotgun (WGS) entry which is preliminary data.</text>
</comment>
<dbReference type="NCBIfam" id="TIGR01550">
    <property type="entry name" value="DOC_P1"/>
    <property type="match status" value="1"/>
</dbReference>
<dbReference type="EMBL" id="JAOCDZ010000002">
    <property type="protein sequence ID" value="MDH0735059.1"/>
    <property type="molecule type" value="Genomic_DNA"/>
</dbReference>
<dbReference type="InterPro" id="IPR003812">
    <property type="entry name" value="Fido"/>
</dbReference>
<dbReference type="AlphaFoldDB" id="A0AA42LKG7"/>
<dbReference type="Pfam" id="PF02661">
    <property type="entry name" value="Fic"/>
    <property type="match status" value="1"/>
</dbReference>
<evidence type="ECO:0000313" key="2">
    <source>
        <dbReference type="EMBL" id="MDH0735059.1"/>
    </source>
</evidence>
<accession>A0AA42LKG7</accession>
<sequence length="135" mass="14263">MLDSQFVIAIHDEILAETGGLPGLAGGGVGAVEAALFRIEMHAHYAGLDDVFGIAGLYAEAVARGHVFNDANKRTALTCALTYLYRQGIQIPRVAELEEVVVLLAAGEISGAAFADFLSAVWLAHEKPTVNAELE</sequence>
<proteinExistence type="predicted"/>
<dbReference type="PIRSF" id="PIRSF018297">
    <property type="entry name" value="Doc"/>
    <property type="match status" value="1"/>
</dbReference>
<gene>
    <name evidence="2" type="ORF">N5D93_04515</name>
</gene>
<evidence type="ECO:0000313" key="3">
    <source>
        <dbReference type="Proteomes" id="UP001161094"/>
    </source>
</evidence>
<dbReference type="RefSeq" id="WP_279994093.1">
    <property type="nucleotide sequence ID" value="NZ_JAOCDZ010000002.1"/>
</dbReference>
<dbReference type="GO" id="GO:0016301">
    <property type="term" value="F:kinase activity"/>
    <property type="evidence" value="ECO:0007669"/>
    <property type="project" value="InterPro"/>
</dbReference>
<dbReference type="InterPro" id="IPR053737">
    <property type="entry name" value="Type_II_TA_Toxin"/>
</dbReference>
<organism evidence="2 3">
    <name type="scientific">Achromobacter spanius</name>
    <dbReference type="NCBI Taxonomy" id="217203"/>
    <lineage>
        <taxon>Bacteria</taxon>
        <taxon>Pseudomonadati</taxon>
        <taxon>Pseudomonadota</taxon>
        <taxon>Betaproteobacteria</taxon>
        <taxon>Burkholderiales</taxon>
        <taxon>Alcaligenaceae</taxon>
        <taxon>Achromobacter</taxon>
    </lineage>
</organism>
<reference evidence="2" key="1">
    <citation type="submission" date="2022-09" db="EMBL/GenBank/DDBJ databases">
        <title>Intensive care unit water sources are persistently colonized with multi-drug resistant bacteria and are the site of extensive horizontal gene transfer of antibiotic resistance genes.</title>
        <authorList>
            <person name="Diorio-Toth L."/>
        </authorList>
    </citation>
    <scope>NUCLEOTIDE SEQUENCE</scope>
    <source>
        <strain evidence="2">GD03843</strain>
    </source>
</reference>
<dbReference type="PROSITE" id="PS51459">
    <property type="entry name" value="FIDO"/>
    <property type="match status" value="1"/>
</dbReference>
<dbReference type="Gene3D" id="1.20.120.1870">
    <property type="entry name" value="Fic/DOC protein, Fido domain"/>
    <property type="match status" value="1"/>
</dbReference>
<dbReference type="PANTHER" id="PTHR39426:SF1">
    <property type="entry name" value="HOMOLOGY TO DEATH-ON-CURING PROTEIN OF PHAGE P1"/>
    <property type="match status" value="1"/>
</dbReference>
<evidence type="ECO:0000259" key="1">
    <source>
        <dbReference type="PROSITE" id="PS51459"/>
    </source>
</evidence>